<keyword evidence="2" id="KW-0866">Nonsense-mediated mRNA decay</keyword>
<evidence type="ECO:0000313" key="4">
    <source>
        <dbReference type="EnsemblMetazoa" id="XP_028131563.1"/>
    </source>
</evidence>
<dbReference type="PANTHER" id="PTHR14270">
    <property type="entry name" value="NONSENSE-MEDIATED MRNA DECAY FACTOR SMG9"/>
    <property type="match status" value="1"/>
</dbReference>
<comment type="similarity">
    <text evidence="1">Belongs to the SMG9 family.</text>
</comment>
<dbReference type="SUPFAM" id="SSF52540">
    <property type="entry name" value="P-loop containing nucleoside triphosphate hydrolases"/>
    <property type="match status" value="1"/>
</dbReference>
<dbReference type="RefSeq" id="XP_028131563.1">
    <property type="nucleotide sequence ID" value="XM_028275762.1"/>
</dbReference>
<dbReference type="Gene3D" id="3.40.50.300">
    <property type="entry name" value="P-loop containing nucleotide triphosphate hydrolases"/>
    <property type="match status" value="1"/>
</dbReference>
<proteinExistence type="inferred from homology"/>
<dbReference type="OrthoDB" id="79514at2759"/>
<dbReference type="InParanoid" id="A0A6P7FDX2"/>
<dbReference type="AlphaFoldDB" id="A0A6P7FDX2"/>
<dbReference type="GeneID" id="114327221"/>
<evidence type="ECO:0000313" key="6">
    <source>
        <dbReference type="RefSeq" id="XP_028131563.1"/>
    </source>
</evidence>
<dbReference type="GO" id="GO:0000184">
    <property type="term" value="P:nuclear-transcribed mRNA catabolic process, nonsense-mediated decay"/>
    <property type="evidence" value="ECO:0007669"/>
    <property type="project" value="UniProtKB-KW"/>
</dbReference>
<evidence type="ECO:0000256" key="2">
    <source>
        <dbReference type="ARBA" id="ARBA00023161"/>
    </source>
</evidence>
<dbReference type="InterPro" id="IPR027417">
    <property type="entry name" value="P-loop_NTPase"/>
</dbReference>
<evidence type="ECO:0000256" key="1">
    <source>
        <dbReference type="ARBA" id="ARBA00007712"/>
    </source>
</evidence>
<evidence type="ECO:0000313" key="5">
    <source>
        <dbReference type="Proteomes" id="UP001652700"/>
    </source>
</evidence>
<protein>
    <submittedName>
        <fullName evidence="6">Protein SMG9 isoform X1</fullName>
    </submittedName>
</protein>
<keyword evidence="5" id="KW-1185">Reference proteome</keyword>
<dbReference type="KEGG" id="dvv:114327221"/>
<accession>A0A6P7FDX2</accession>
<gene>
    <name evidence="6" type="primary">LOC114327221</name>
</gene>
<reference evidence="6" key="1">
    <citation type="submission" date="2025-04" db="UniProtKB">
        <authorList>
            <consortium name="RefSeq"/>
        </authorList>
    </citation>
    <scope>IDENTIFICATION</scope>
    <source>
        <tissue evidence="6">Whole insect</tissue>
    </source>
</reference>
<evidence type="ECO:0000256" key="3">
    <source>
        <dbReference type="SAM" id="MobiDB-lite"/>
    </source>
</evidence>
<reference evidence="4" key="2">
    <citation type="submission" date="2025-05" db="UniProtKB">
        <authorList>
            <consortium name="EnsemblMetazoa"/>
        </authorList>
    </citation>
    <scope>IDENTIFICATION</scope>
</reference>
<name>A0A6P7FDX2_DIAVI</name>
<feature type="region of interest" description="Disordered" evidence="3">
    <location>
        <begin position="22"/>
        <end position="93"/>
    </location>
</feature>
<sequence length="458" mass="51967">MSDYGPRKKLDSKKKNFNIVKETITGTDGRSFSGSKTEGSLKLGSSNDTPKKQPTILLKAREPNTEDVSASPKRNQKDDHLHTHTTVASSKDEANTAPTLKIMSKAMKLIDEGVICTESLQDYFNENNEFLIVGVVGAQGVGKSTIMNLLSYSKITEDLKKEIFKTENNSISKECDIKILTEHFEKVDLKQDEKLRKEIFKIETSEDIERGFNRTQGIDIYVTPNRLILLDCQPISSVSVLEELIKSETKRTNLVSEFIPLENSGEIQGLQLTTFLMSVCHVLILVQDWFLDSNVVRFLHTAEMLKPTIPNPEDEMTDHFPHLMIMHNRAQMEDFSPSKFKTMQQVYKTLFDKSKLNIKSEIGLGSGRLISYLNSDNCGRSINLFLVPEITLNSNDIYTGHPPLEEIIAKLRANILGCTRNSLTHVQLTERTWLLYCAKVWDTVKKSSFFVEYTKLMP</sequence>
<dbReference type="InterPro" id="IPR039177">
    <property type="entry name" value="SMG9"/>
</dbReference>
<feature type="compositionally biased region" description="Polar residues" evidence="3">
    <location>
        <begin position="24"/>
        <end position="48"/>
    </location>
</feature>
<organism evidence="6">
    <name type="scientific">Diabrotica virgifera virgifera</name>
    <name type="common">western corn rootworm</name>
    <dbReference type="NCBI Taxonomy" id="50390"/>
    <lineage>
        <taxon>Eukaryota</taxon>
        <taxon>Metazoa</taxon>
        <taxon>Ecdysozoa</taxon>
        <taxon>Arthropoda</taxon>
        <taxon>Hexapoda</taxon>
        <taxon>Insecta</taxon>
        <taxon>Pterygota</taxon>
        <taxon>Neoptera</taxon>
        <taxon>Endopterygota</taxon>
        <taxon>Coleoptera</taxon>
        <taxon>Polyphaga</taxon>
        <taxon>Cucujiformia</taxon>
        <taxon>Chrysomeloidea</taxon>
        <taxon>Chrysomelidae</taxon>
        <taxon>Galerucinae</taxon>
        <taxon>Diabroticina</taxon>
        <taxon>Diabroticites</taxon>
        <taxon>Diabrotica</taxon>
    </lineage>
</organism>
<dbReference type="FunCoup" id="A0A6P7FDX2">
    <property type="interactions" value="525"/>
</dbReference>
<dbReference type="PANTHER" id="PTHR14270:SF0">
    <property type="entry name" value="NONSENSE-MEDIATED MRNA DECAY FACTOR SMG9"/>
    <property type="match status" value="1"/>
</dbReference>
<dbReference type="Proteomes" id="UP001652700">
    <property type="component" value="Unplaced"/>
</dbReference>
<dbReference type="EnsemblMetazoa" id="XM_028275762.2">
    <property type="protein sequence ID" value="XP_028131563.1"/>
    <property type="gene ID" value="LOC114327221"/>
</dbReference>